<dbReference type="Proteomes" id="UP000749559">
    <property type="component" value="Unassembled WGS sequence"/>
</dbReference>
<dbReference type="InterPro" id="IPR042651">
    <property type="entry name" value="Rgs22"/>
</dbReference>
<feature type="domain" description="RGS" evidence="2">
    <location>
        <begin position="620"/>
        <end position="715"/>
    </location>
</feature>
<dbReference type="PANTHER" id="PTHR46583">
    <property type="entry name" value="REGULATOR OF G-PROTEIN SIGNALING 22"/>
    <property type="match status" value="1"/>
</dbReference>
<keyword evidence="4" id="KW-1185">Reference proteome</keyword>
<feature type="region of interest" description="Disordered" evidence="1">
    <location>
        <begin position="1042"/>
        <end position="1064"/>
    </location>
</feature>
<feature type="domain" description="RGS" evidence="2">
    <location>
        <begin position="1083"/>
        <end position="1192"/>
    </location>
</feature>
<feature type="compositionally biased region" description="Basic and acidic residues" evidence="1">
    <location>
        <begin position="799"/>
        <end position="813"/>
    </location>
</feature>
<evidence type="ECO:0000259" key="2">
    <source>
        <dbReference type="PROSITE" id="PS50132"/>
    </source>
</evidence>
<sequence>MKALEHISEENLEDLLAYDDLFLDYFNAFLSLPAFPQPLYYNRLTGTFQEREGVVSHSIHGSVVLPETPPYGATDKEREHMLAWAKAERLPFFLNTELFREFKLCKLLLRQLEDGRMSGKSSQQQVRGYSRQSESYVSSLSNSADNSANEDSTDYEGEYVICGGIRRSALYPYERPGSRALSLPPKLGLGHVDSQDPSSSRSLHGADSKRTVSKNTSRSAGSKQTGRTSSKNQTVPPQTFDSGMGTSLMPSTREDMGPREITFTTRNDTVLDSINEDEIGPSVSRQVSAKSERSSKVVKSAKRRQSKTQNGGDVKQSKAENGKRANSAPQNYLDFLGMKNYSDYDAMYGEDEPEAGDMLVTFQEEFQDEQTTEIEVKTLEIKLNMSLQEMKEKMLGSVEKMAAFKRFLDDTSGKFAFSFWKDCEYYKDTTETWDETSGLISRNKLFRDIRDRYRMNLTKEARAQLAKASGSSNLSHTIFIRAQYDVLRRLRTYWLQRFILHQERTNKEIFLTPRSDYESITSEVPDLPQKSLVSRSQTVVSNTTFFPSISLVNSLPVRAEEVLHAARTCDWEFIRKSGRALDNRVKSAKVRFEPTTASSRTLRERLITALSTDRDAGGPFKQFLERTDPYLLANFLFWEDVTEYGQSEDRSADRLLRMGHAWLIFNRYLSLNSPYNIGLMPAERDKMYAVLLNTRDFVEAKLFQGAKNHATILLEKAWIRYLKEDLKTYIESRIRDTDDDVPTTADEIEVVVEKEQVIVRRRPWVARYPQSTDSERGQRLRTALSMAESIDEARRTEIRQKMRERRRIMEKERKKAVRAAKARQAELKKMKRKNVTFKKKEEQAEQDQYDDEDQNEEDSNRGYSPQYRESRNRSVRSEESDEKPADVPSEKKVTFSTMADNKGVISLFKKYMAENETRERMNLLNLYLDVDAYKSMGAKTDPKDKKKKDLQSNYIFKTYFESTARKKVHLSDKIYARLSVEKDRPRSPTLKETQNHLTPQLTELFDNFWKSQADEFGMDSKQMANMSQAEMALRSDNDTSLLKGWNKKKGGKNNKPDGRAQPTKEDKVEFLMMLTESCQGDMPIKMQYFLKYLVKHGEDDGFPMADKDLWFYMEVQRFRDCHHSFSDEQLLQRKVQSMLDTYLDASTQPSLQIDISSDIHQKTIRSCQRYLAGKDMSPGIFDEAQYLVFKELLPYWAGFSKSYKPPVDNARPMTKHEKDLKKRYELFESWEPPKKADFQLPTLPQRGAVCSVTFTMAKGIEYKEAGGFEEAGESLAATPVSGIAPMRVLNRSSSTLHLIPPTISELPPQQSRRRLSVIAAK</sequence>
<comment type="caution">
    <text evidence="3">The sequence shown here is derived from an EMBL/GenBank/DDBJ whole genome shotgun (WGS) entry which is preliminary data.</text>
</comment>
<name>A0A8S4PHG3_OWEFU</name>
<evidence type="ECO:0000256" key="1">
    <source>
        <dbReference type="SAM" id="MobiDB-lite"/>
    </source>
</evidence>
<organism evidence="3 4">
    <name type="scientific">Owenia fusiformis</name>
    <name type="common">Polychaete worm</name>
    <dbReference type="NCBI Taxonomy" id="6347"/>
    <lineage>
        <taxon>Eukaryota</taxon>
        <taxon>Metazoa</taxon>
        <taxon>Spiralia</taxon>
        <taxon>Lophotrochozoa</taxon>
        <taxon>Annelida</taxon>
        <taxon>Polychaeta</taxon>
        <taxon>Sedentaria</taxon>
        <taxon>Canalipalpata</taxon>
        <taxon>Sabellida</taxon>
        <taxon>Oweniida</taxon>
        <taxon>Oweniidae</taxon>
        <taxon>Owenia</taxon>
    </lineage>
</organism>
<feature type="compositionally biased region" description="Acidic residues" evidence="1">
    <location>
        <begin position="844"/>
        <end position="857"/>
    </location>
</feature>
<dbReference type="SUPFAM" id="SSF48097">
    <property type="entry name" value="Regulator of G-protein signaling, RGS"/>
    <property type="match status" value="4"/>
</dbReference>
<feature type="compositionally biased region" description="Polar residues" evidence="1">
    <location>
        <begin position="213"/>
        <end position="250"/>
    </location>
</feature>
<feature type="region of interest" description="Disordered" evidence="1">
    <location>
        <begin position="799"/>
        <end position="894"/>
    </location>
</feature>
<feature type="compositionally biased region" description="Low complexity" evidence="1">
    <location>
        <begin position="138"/>
        <end position="150"/>
    </location>
</feature>
<feature type="compositionally biased region" description="Polar residues" evidence="1">
    <location>
        <begin position="119"/>
        <end position="137"/>
    </location>
</feature>
<dbReference type="EMBL" id="CAIIXF020000008">
    <property type="protein sequence ID" value="CAH1792455.1"/>
    <property type="molecule type" value="Genomic_DNA"/>
</dbReference>
<dbReference type="GO" id="GO:0005634">
    <property type="term" value="C:nucleus"/>
    <property type="evidence" value="ECO:0007669"/>
    <property type="project" value="TreeGrafter"/>
</dbReference>
<dbReference type="GO" id="GO:0001965">
    <property type="term" value="F:G-protein alpha-subunit binding"/>
    <property type="evidence" value="ECO:0007669"/>
    <property type="project" value="InterPro"/>
</dbReference>
<dbReference type="Pfam" id="PF00615">
    <property type="entry name" value="RGS"/>
    <property type="match status" value="2"/>
</dbReference>
<dbReference type="PROSITE" id="PS50132">
    <property type="entry name" value="RGS"/>
    <property type="match status" value="2"/>
</dbReference>
<dbReference type="InterPro" id="IPR016137">
    <property type="entry name" value="RGS"/>
</dbReference>
<feature type="region of interest" description="Disordered" evidence="1">
    <location>
        <begin position="119"/>
        <end position="152"/>
    </location>
</feature>
<feature type="compositionally biased region" description="Basic and acidic residues" evidence="1">
    <location>
        <begin position="1054"/>
        <end position="1064"/>
    </location>
</feature>
<dbReference type="GO" id="GO:0009966">
    <property type="term" value="P:regulation of signal transduction"/>
    <property type="evidence" value="ECO:0007669"/>
    <property type="project" value="InterPro"/>
</dbReference>
<dbReference type="OrthoDB" id="10013157at2759"/>
<dbReference type="GO" id="GO:0005737">
    <property type="term" value="C:cytoplasm"/>
    <property type="evidence" value="ECO:0007669"/>
    <property type="project" value="TreeGrafter"/>
</dbReference>
<proteinExistence type="predicted"/>
<dbReference type="InterPro" id="IPR036305">
    <property type="entry name" value="RGS_sf"/>
</dbReference>
<evidence type="ECO:0000313" key="4">
    <source>
        <dbReference type="Proteomes" id="UP000749559"/>
    </source>
</evidence>
<dbReference type="PANTHER" id="PTHR46583:SF2">
    <property type="entry name" value="RGS DOMAIN-CONTAINING PROTEIN"/>
    <property type="match status" value="1"/>
</dbReference>
<dbReference type="Gene3D" id="1.10.167.10">
    <property type="entry name" value="Regulator of G-protein Signalling 4, domain 2"/>
    <property type="match status" value="4"/>
</dbReference>
<feature type="compositionally biased region" description="Polar residues" evidence="1">
    <location>
        <begin position="262"/>
        <end position="272"/>
    </location>
</feature>
<dbReference type="InterPro" id="IPR044926">
    <property type="entry name" value="RGS_subdomain_2"/>
</dbReference>
<evidence type="ECO:0000313" key="3">
    <source>
        <dbReference type="EMBL" id="CAH1792455.1"/>
    </source>
</evidence>
<feature type="compositionally biased region" description="Basic and acidic residues" evidence="1">
    <location>
        <begin position="868"/>
        <end position="893"/>
    </location>
</feature>
<feature type="region of interest" description="Disordered" evidence="1">
    <location>
        <begin position="182"/>
        <end position="328"/>
    </location>
</feature>
<accession>A0A8S4PHG3</accession>
<reference evidence="3" key="1">
    <citation type="submission" date="2022-03" db="EMBL/GenBank/DDBJ databases">
        <authorList>
            <person name="Martin C."/>
        </authorList>
    </citation>
    <scope>NUCLEOTIDE SEQUENCE</scope>
</reference>
<gene>
    <name evidence="3" type="ORF">OFUS_LOCUS17416</name>
</gene>
<protein>
    <recommendedName>
        <fullName evidence="2">RGS domain-containing protein</fullName>
    </recommendedName>
</protein>